<organism evidence="1 2">
    <name type="scientific">Candidatus Mycoplasma haematobovis</name>
    <dbReference type="NCBI Taxonomy" id="432608"/>
    <lineage>
        <taxon>Bacteria</taxon>
        <taxon>Bacillati</taxon>
        <taxon>Mycoplasmatota</taxon>
        <taxon>Mollicutes</taxon>
        <taxon>Mycoplasmataceae</taxon>
        <taxon>Mycoplasma</taxon>
    </lineage>
</organism>
<dbReference type="AlphaFoldDB" id="A0A1A9QDJ2"/>
<proteinExistence type="predicted"/>
<protein>
    <submittedName>
        <fullName evidence="1">Uncharacterized protein</fullName>
    </submittedName>
</protein>
<evidence type="ECO:0000313" key="2">
    <source>
        <dbReference type="Proteomes" id="UP000077623"/>
    </source>
</evidence>
<accession>A0A1A9QDJ2</accession>
<reference evidence="2" key="1">
    <citation type="submission" date="2016-04" db="EMBL/GenBank/DDBJ databases">
        <authorList>
            <person name="Quiroz-Castaneda R.E."/>
            <person name="Martinez-Ocampo F."/>
        </authorList>
    </citation>
    <scope>NUCLEOTIDE SEQUENCE [LARGE SCALE GENOMIC DNA]</scope>
    <source>
        <strain evidence="2">INIFAP01</strain>
    </source>
</reference>
<keyword evidence="2" id="KW-1185">Reference proteome</keyword>
<sequence>MAFRFNSVALLLSSLLTGGGAWLGYELYKPKTVEGWVNWKGLKLATEDKDNLWKALYFQGKHELGEKIKDWEELKKSCVKAWKQKTGNDNKDLEYVEKFCLDNLKTRKARIIATGFDEKIFLKEDEDFKVEFTFNRYSPTFLELLGEKKTDKEPEIDKNQPLLEKYKKYCEDELSANDTKIEVVKQICSKQHKYQTAEQKLTSEGLILKSLDDLKGEWKNYRDEKKSKNYRIGNTLLEDIKDTSTQDSWIELQDDQNKFGQRFNEWCSNQKDKKLYEENFYKETYPKFKTRCSKSKTGKLITQTE</sequence>
<comment type="caution">
    <text evidence="1">The sequence shown here is derived from an EMBL/GenBank/DDBJ whole genome shotgun (WGS) entry which is preliminary data.</text>
</comment>
<dbReference type="EMBL" id="LWUJ01000012">
    <property type="protein sequence ID" value="OAL10071.1"/>
    <property type="molecule type" value="Genomic_DNA"/>
</dbReference>
<evidence type="ECO:0000313" key="1">
    <source>
        <dbReference type="EMBL" id="OAL10071.1"/>
    </source>
</evidence>
<dbReference type="RefSeq" id="WP_187150458.1">
    <property type="nucleotide sequence ID" value="NZ_LWUJ01000012.1"/>
</dbReference>
<name>A0A1A9QDJ2_9MOLU</name>
<gene>
    <name evidence="1" type="ORF">A6V39_04100</name>
</gene>
<dbReference type="Proteomes" id="UP000077623">
    <property type="component" value="Unassembled WGS sequence"/>
</dbReference>